<sequence length="78" mass="7917">MSDDARADTSAAEWSADAAADSETVMGLLAEHVPLALLADLAAPDGPVSQEILESEGLPADAWWEAADEAPSAHGGSD</sequence>
<organism evidence="1">
    <name type="scientific">mine drainage metagenome</name>
    <dbReference type="NCBI Taxonomy" id="410659"/>
    <lineage>
        <taxon>unclassified sequences</taxon>
        <taxon>metagenomes</taxon>
        <taxon>ecological metagenomes</taxon>
    </lineage>
</organism>
<gene>
    <name evidence="1" type="ORF">GALL_419560</name>
</gene>
<evidence type="ECO:0000313" key="1">
    <source>
        <dbReference type="EMBL" id="OIQ76365.1"/>
    </source>
</evidence>
<dbReference type="EMBL" id="MLJW01001889">
    <property type="protein sequence ID" value="OIQ76365.1"/>
    <property type="molecule type" value="Genomic_DNA"/>
</dbReference>
<protein>
    <submittedName>
        <fullName evidence="1">Uncharacterized protein</fullName>
    </submittedName>
</protein>
<reference evidence="1" key="1">
    <citation type="submission" date="2016-10" db="EMBL/GenBank/DDBJ databases">
        <title>Sequence of Gallionella enrichment culture.</title>
        <authorList>
            <person name="Poehlein A."/>
            <person name="Muehling M."/>
            <person name="Daniel R."/>
        </authorList>
    </citation>
    <scope>NUCLEOTIDE SEQUENCE</scope>
</reference>
<comment type="caution">
    <text evidence="1">The sequence shown here is derived from an EMBL/GenBank/DDBJ whole genome shotgun (WGS) entry which is preliminary data.</text>
</comment>
<name>A0A1J5QK38_9ZZZZ</name>
<proteinExistence type="predicted"/>
<accession>A0A1J5QK38</accession>
<dbReference type="AlphaFoldDB" id="A0A1J5QK38"/>